<sequence length="280" mass="32905">MPKIVTKFGEEVGESTTEYITQYMVELDNLANDENLKMKFFASSLTKNAFTWFSNLRPNSIVTWAQLESTFHAQFYRGELNVTITDLVALKHSDEESIDDFMIRFKNAQSRCYVSLPESEVVKMETMGLGFYMRQKLLNVHVLDLDYLAERVHQIELLQKEKEKFKNEKQYKGKSFARKEKVSYLEMESLNQEFDNDFPEVDLAKLKKGPQQIFYVLLKDKQLILPEGNTLLSIKDLKEKPYCKFHQATSHSTNNFIRFRHMIQEAIMEGRLKFDDSKKT</sequence>
<dbReference type="InterPro" id="IPR005162">
    <property type="entry name" value="Retrotrans_gag_dom"/>
</dbReference>
<name>A0A444ZNY1_ARAHY</name>
<dbReference type="AlphaFoldDB" id="A0A444ZNY1"/>
<organism evidence="2 3">
    <name type="scientific">Arachis hypogaea</name>
    <name type="common">Peanut</name>
    <dbReference type="NCBI Taxonomy" id="3818"/>
    <lineage>
        <taxon>Eukaryota</taxon>
        <taxon>Viridiplantae</taxon>
        <taxon>Streptophyta</taxon>
        <taxon>Embryophyta</taxon>
        <taxon>Tracheophyta</taxon>
        <taxon>Spermatophyta</taxon>
        <taxon>Magnoliopsida</taxon>
        <taxon>eudicotyledons</taxon>
        <taxon>Gunneridae</taxon>
        <taxon>Pentapetalae</taxon>
        <taxon>rosids</taxon>
        <taxon>fabids</taxon>
        <taxon>Fabales</taxon>
        <taxon>Fabaceae</taxon>
        <taxon>Papilionoideae</taxon>
        <taxon>50 kb inversion clade</taxon>
        <taxon>dalbergioids sensu lato</taxon>
        <taxon>Dalbergieae</taxon>
        <taxon>Pterocarpus clade</taxon>
        <taxon>Arachis</taxon>
    </lineage>
</organism>
<keyword evidence="3" id="KW-1185">Reference proteome</keyword>
<dbReference type="PANTHER" id="PTHR33223:SF11">
    <property type="entry name" value="ELEMENT PROTEIN, PUTATIVE-RELATED"/>
    <property type="match status" value="1"/>
</dbReference>
<reference evidence="2 3" key="1">
    <citation type="submission" date="2019-01" db="EMBL/GenBank/DDBJ databases">
        <title>Sequencing of cultivated peanut Arachis hypogaea provides insights into genome evolution and oil improvement.</title>
        <authorList>
            <person name="Chen X."/>
        </authorList>
    </citation>
    <scope>NUCLEOTIDE SEQUENCE [LARGE SCALE GENOMIC DNA]</scope>
    <source>
        <strain evidence="3">cv. Fuhuasheng</strain>
        <tissue evidence="2">Leaves</tissue>
    </source>
</reference>
<proteinExistence type="predicted"/>
<feature type="domain" description="Retrotransposon gag" evidence="1">
    <location>
        <begin position="39"/>
        <end position="129"/>
    </location>
</feature>
<dbReference type="Proteomes" id="UP000289738">
    <property type="component" value="Chromosome B04"/>
</dbReference>
<evidence type="ECO:0000313" key="3">
    <source>
        <dbReference type="Proteomes" id="UP000289738"/>
    </source>
</evidence>
<dbReference type="PANTHER" id="PTHR33223">
    <property type="entry name" value="CCHC-TYPE DOMAIN-CONTAINING PROTEIN"/>
    <property type="match status" value="1"/>
</dbReference>
<evidence type="ECO:0000313" key="2">
    <source>
        <dbReference type="EMBL" id="RYR15835.1"/>
    </source>
</evidence>
<protein>
    <recommendedName>
        <fullName evidence="1">Retrotransposon gag domain-containing protein</fullName>
    </recommendedName>
</protein>
<evidence type="ECO:0000259" key="1">
    <source>
        <dbReference type="Pfam" id="PF03732"/>
    </source>
</evidence>
<dbReference type="EMBL" id="SDMP01000014">
    <property type="protein sequence ID" value="RYR15835.1"/>
    <property type="molecule type" value="Genomic_DNA"/>
</dbReference>
<accession>A0A444ZNY1</accession>
<comment type="caution">
    <text evidence="2">The sequence shown here is derived from an EMBL/GenBank/DDBJ whole genome shotgun (WGS) entry which is preliminary data.</text>
</comment>
<gene>
    <name evidence="2" type="ORF">Ahy_B04g072776</name>
</gene>
<dbReference type="Pfam" id="PF03732">
    <property type="entry name" value="Retrotrans_gag"/>
    <property type="match status" value="1"/>
</dbReference>